<keyword evidence="8" id="KW-0626">Porin</keyword>
<evidence type="ECO:0000256" key="5">
    <source>
        <dbReference type="ARBA" id="ARBA00022692"/>
    </source>
</evidence>
<dbReference type="RefSeq" id="WP_074921509.1">
    <property type="nucleotide sequence ID" value="NZ_CP141274.1"/>
</dbReference>
<keyword evidence="10" id="KW-0998">Cell outer membrane</keyword>
<dbReference type="CDD" id="cd00342">
    <property type="entry name" value="gram_neg_porins"/>
    <property type="match status" value="1"/>
</dbReference>
<dbReference type="PANTHER" id="PTHR34501">
    <property type="entry name" value="PROTEIN YDDL-RELATED"/>
    <property type="match status" value="1"/>
</dbReference>
<evidence type="ECO:0000256" key="10">
    <source>
        <dbReference type="ARBA" id="ARBA00023237"/>
    </source>
</evidence>
<keyword evidence="5" id="KW-0812">Transmembrane</keyword>
<dbReference type="GO" id="GO:0009279">
    <property type="term" value="C:cell outer membrane"/>
    <property type="evidence" value="ECO:0007669"/>
    <property type="project" value="UniProtKB-SubCell"/>
</dbReference>
<dbReference type="GO" id="GO:0006811">
    <property type="term" value="P:monoatomic ion transport"/>
    <property type="evidence" value="ECO:0007669"/>
    <property type="project" value="UniProtKB-KW"/>
</dbReference>
<evidence type="ECO:0000256" key="1">
    <source>
        <dbReference type="ARBA" id="ARBA00004571"/>
    </source>
</evidence>
<evidence type="ECO:0000256" key="6">
    <source>
        <dbReference type="ARBA" id="ARBA00022729"/>
    </source>
</evidence>
<name>A0A1H3LEW5_9BURK</name>
<protein>
    <submittedName>
        <fullName evidence="13">Outer membrane protein (Porin)</fullName>
    </submittedName>
</protein>
<evidence type="ECO:0000256" key="8">
    <source>
        <dbReference type="ARBA" id="ARBA00023114"/>
    </source>
</evidence>
<evidence type="ECO:0000256" key="7">
    <source>
        <dbReference type="ARBA" id="ARBA00023065"/>
    </source>
</evidence>
<comment type="subcellular location">
    <subcellularLocation>
        <location evidence="1">Cell outer membrane</location>
        <topology evidence="1">Multi-pass membrane protein</topology>
    </subcellularLocation>
</comment>
<evidence type="ECO:0000313" key="14">
    <source>
        <dbReference type="Proteomes" id="UP000183417"/>
    </source>
</evidence>
<comment type="subunit">
    <text evidence="2">Homotrimer.</text>
</comment>
<evidence type="ECO:0000259" key="12">
    <source>
        <dbReference type="Pfam" id="PF13609"/>
    </source>
</evidence>
<keyword evidence="7" id="KW-0406">Ion transport</keyword>
<dbReference type="Proteomes" id="UP000183417">
    <property type="component" value="Unassembled WGS sequence"/>
</dbReference>
<accession>A0A1H3LEW5</accession>
<dbReference type="GeneID" id="94690317"/>
<dbReference type="Pfam" id="PF13609">
    <property type="entry name" value="Porin_4"/>
    <property type="match status" value="1"/>
</dbReference>
<dbReference type="GO" id="GO:0046930">
    <property type="term" value="C:pore complex"/>
    <property type="evidence" value="ECO:0007669"/>
    <property type="project" value="UniProtKB-KW"/>
</dbReference>
<keyword evidence="9" id="KW-0472">Membrane</keyword>
<evidence type="ECO:0000256" key="2">
    <source>
        <dbReference type="ARBA" id="ARBA00011233"/>
    </source>
</evidence>
<feature type="signal peptide" evidence="11">
    <location>
        <begin position="1"/>
        <end position="22"/>
    </location>
</feature>
<evidence type="ECO:0000256" key="3">
    <source>
        <dbReference type="ARBA" id="ARBA00022448"/>
    </source>
</evidence>
<organism evidence="13 14">
    <name type="scientific">Delftia lacustris</name>
    <dbReference type="NCBI Taxonomy" id="558537"/>
    <lineage>
        <taxon>Bacteria</taxon>
        <taxon>Pseudomonadati</taxon>
        <taxon>Pseudomonadota</taxon>
        <taxon>Betaproteobacteria</taxon>
        <taxon>Burkholderiales</taxon>
        <taxon>Comamonadaceae</taxon>
        <taxon>Delftia</taxon>
    </lineage>
</organism>
<evidence type="ECO:0000256" key="4">
    <source>
        <dbReference type="ARBA" id="ARBA00022452"/>
    </source>
</evidence>
<dbReference type="InterPro" id="IPR033900">
    <property type="entry name" value="Gram_neg_porin_domain"/>
</dbReference>
<dbReference type="InterPro" id="IPR023614">
    <property type="entry name" value="Porin_dom_sf"/>
</dbReference>
<feature type="chain" id="PRO_5010201717" evidence="11">
    <location>
        <begin position="23"/>
        <end position="372"/>
    </location>
</feature>
<keyword evidence="6 11" id="KW-0732">Signal</keyword>
<gene>
    <name evidence="13" type="ORF">SAMN05421547_106152</name>
</gene>
<dbReference type="SUPFAM" id="SSF56935">
    <property type="entry name" value="Porins"/>
    <property type="match status" value="1"/>
</dbReference>
<sequence length="372" mass="38448">MQVFIRHALAASLGLAAAHAGAQSSVSISGTVDVSVRQVRNQGLGTVTSQASGANSTSKLVLRGQEDLGDGLSAGFYLDGSLLADTGAMGASGPFWDRRSTVSLASRQWGELRLGRDWVPTHLVWSGFDPFATLGIGSANGFRSFTASRALGQAFGTAPESQAANPTLRVSNAVEYFLPAGLGGLQGVSGSLIATLGEKGATAAGQTRGNGFRLGWAGAGWNVAGAQFTTRNTLSGIHFKDQSYGVSYDFGWLKASLAQRRWVHGVDRTVNTLVGMSVPVGSGVVKLSYVKADQKGATAAQSASDADLWALGYVHSLSRRTALYAHAARMSNRNGAAFAIAGGAAVSGNPAAANYFGGRASTAFELGLRHDF</sequence>
<evidence type="ECO:0000256" key="9">
    <source>
        <dbReference type="ARBA" id="ARBA00023136"/>
    </source>
</evidence>
<proteinExistence type="predicted"/>
<dbReference type="Gene3D" id="2.40.160.10">
    <property type="entry name" value="Porin"/>
    <property type="match status" value="1"/>
</dbReference>
<feature type="domain" description="Porin" evidence="12">
    <location>
        <begin position="10"/>
        <end position="334"/>
    </location>
</feature>
<dbReference type="GO" id="GO:0015288">
    <property type="term" value="F:porin activity"/>
    <property type="evidence" value="ECO:0007669"/>
    <property type="project" value="UniProtKB-KW"/>
</dbReference>
<evidence type="ECO:0000256" key="11">
    <source>
        <dbReference type="SAM" id="SignalP"/>
    </source>
</evidence>
<dbReference type="EMBL" id="FNPE01000006">
    <property type="protein sequence ID" value="SDY62415.1"/>
    <property type="molecule type" value="Genomic_DNA"/>
</dbReference>
<dbReference type="PANTHER" id="PTHR34501:SF9">
    <property type="entry name" value="MAJOR OUTER MEMBRANE PROTEIN P.IA"/>
    <property type="match status" value="1"/>
</dbReference>
<keyword evidence="4" id="KW-1134">Transmembrane beta strand</keyword>
<reference evidence="13 14" key="1">
    <citation type="submission" date="2016-10" db="EMBL/GenBank/DDBJ databases">
        <authorList>
            <person name="de Groot N.N."/>
        </authorList>
    </citation>
    <scope>NUCLEOTIDE SEQUENCE [LARGE SCALE GENOMIC DNA]</scope>
    <source>
        <strain evidence="13 14">LMG 24775</strain>
    </source>
</reference>
<evidence type="ECO:0000313" key="13">
    <source>
        <dbReference type="EMBL" id="SDY62415.1"/>
    </source>
</evidence>
<dbReference type="InterPro" id="IPR050298">
    <property type="entry name" value="Gram-neg_bact_OMP"/>
</dbReference>
<dbReference type="AlphaFoldDB" id="A0A1H3LEW5"/>
<keyword evidence="3" id="KW-0813">Transport</keyword>